<reference evidence="8 9" key="1">
    <citation type="journal article" date="2016" name="Genome Biol. Evol.">
        <title>Divergent and convergent evolution of fungal pathogenicity.</title>
        <authorList>
            <person name="Shang Y."/>
            <person name="Xiao G."/>
            <person name="Zheng P."/>
            <person name="Cen K."/>
            <person name="Zhan S."/>
            <person name="Wang C."/>
        </authorList>
    </citation>
    <scope>NUCLEOTIDE SEQUENCE [LARGE SCALE GENOMIC DNA]</scope>
    <source>
        <strain evidence="8 9">ARSEF 2679</strain>
    </source>
</reference>
<dbReference type="OrthoDB" id="66881at2759"/>
<evidence type="ECO:0000313" key="9">
    <source>
        <dbReference type="Proteomes" id="UP000076744"/>
    </source>
</evidence>
<keyword evidence="7 8" id="KW-0503">Monooxygenase</keyword>
<dbReference type="RefSeq" id="XP_018702138.1">
    <property type="nucleotide sequence ID" value="XM_018850860.1"/>
</dbReference>
<dbReference type="GO" id="GO:0004499">
    <property type="term" value="F:N,N-dimethylaniline monooxygenase activity"/>
    <property type="evidence" value="ECO:0007669"/>
    <property type="project" value="InterPro"/>
</dbReference>
<keyword evidence="6" id="KW-0560">Oxidoreductase</keyword>
<dbReference type="AlphaFoldDB" id="A0A167Q694"/>
<comment type="similarity">
    <text evidence="2">Belongs to the FAD-binding monooxygenase family.</text>
</comment>
<evidence type="ECO:0000256" key="6">
    <source>
        <dbReference type="ARBA" id="ARBA00023002"/>
    </source>
</evidence>
<dbReference type="InterPro" id="IPR020946">
    <property type="entry name" value="Flavin_mOase-like"/>
</dbReference>
<evidence type="ECO:0000256" key="5">
    <source>
        <dbReference type="ARBA" id="ARBA00022857"/>
    </source>
</evidence>
<dbReference type="GeneID" id="30023549"/>
<gene>
    <name evidence="8" type="ORF">ISF_07257</name>
</gene>
<dbReference type="EMBL" id="AZHB01000020">
    <property type="protein sequence ID" value="OAA57336.1"/>
    <property type="molecule type" value="Genomic_DNA"/>
</dbReference>
<dbReference type="GO" id="GO:0050660">
    <property type="term" value="F:flavin adenine dinucleotide binding"/>
    <property type="evidence" value="ECO:0007669"/>
    <property type="project" value="InterPro"/>
</dbReference>
<keyword evidence="4" id="KW-0274">FAD</keyword>
<dbReference type="PANTHER" id="PTHR43098">
    <property type="entry name" value="L-ORNITHINE N(5)-MONOOXYGENASE-RELATED"/>
    <property type="match status" value="1"/>
</dbReference>
<evidence type="ECO:0000256" key="2">
    <source>
        <dbReference type="ARBA" id="ARBA00010139"/>
    </source>
</evidence>
<dbReference type="InterPro" id="IPR036188">
    <property type="entry name" value="FAD/NAD-bd_sf"/>
</dbReference>
<comment type="caution">
    <text evidence="8">The sequence shown here is derived from an EMBL/GenBank/DDBJ whole genome shotgun (WGS) entry which is preliminary data.</text>
</comment>
<dbReference type="PANTHER" id="PTHR43098:SF3">
    <property type="entry name" value="L-ORNITHINE N(5)-MONOOXYGENASE-RELATED"/>
    <property type="match status" value="1"/>
</dbReference>
<keyword evidence="9" id="KW-1185">Reference proteome</keyword>
<accession>A0A167Q694</accession>
<dbReference type="Pfam" id="PF00743">
    <property type="entry name" value="FMO-like"/>
    <property type="match status" value="1"/>
</dbReference>
<keyword evidence="3" id="KW-0285">Flavoprotein</keyword>
<dbReference type="PROSITE" id="PS51257">
    <property type="entry name" value="PROKAR_LIPOPROTEIN"/>
    <property type="match status" value="1"/>
</dbReference>
<dbReference type="InterPro" id="IPR050775">
    <property type="entry name" value="FAD-binding_Monooxygenases"/>
</dbReference>
<proteinExistence type="inferred from homology"/>
<evidence type="ECO:0000256" key="7">
    <source>
        <dbReference type="ARBA" id="ARBA00023033"/>
    </source>
</evidence>
<evidence type="ECO:0000256" key="1">
    <source>
        <dbReference type="ARBA" id="ARBA00001974"/>
    </source>
</evidence>
<dbReference type="GO" id="GO:0050661">
    <property type="term" value="F:NADP binding"/>
    <property type="evidence" value="ECO:0007669"/>
    <property type="project" value="InterPro"/>
</dbReference>
<dbReference type="SUPFAM" id="SSF51905">
    <property type="entry name" value="FAD/NAD(P)-binding domain"/>
    <property type="match status" value="1"/>
</dbReference>
<protein>
    <submittedName>
        <fullName evidence="8">Flavin monooxygenase-like protein</fullName>
    </submittedName>
</protein>
<evidence type="ECO:0000256" key="3">
    <source>
        <dbReference type="ARBA" id="ARBA00022630"/>
    </source>
</evidence>
<keyword evidence="5" id="KW-0521">NADP</keyword>
<name>A0A167Q694_CORFA</name>
<evidence type="ECO:0000313" key="8">
    <source>
        <dbReference type="EMBL" id="OAA57336.1"/>
    </source>
</evidence>
<dbReference type="Gene3D" id="3.50.50.60">
    <property type="entry name" value="FAD/NAD(P)-binding domain"/>
    <property type="match status" value="2"/>
</dbReference>
<sequence length="540" mass="61111">MVDPIRVDVVIVGAGFSGCLALHEMRCRGLSARIIEANDGFGGVWHSNRYPGARVDSILPFYQLTKPEVYRGFTFTEKYPDSSALRDYFSHLDETLNLRTDTIFGHRVVKASFSDERATWNFETHRELTATSRFAIFAGGTTQKPHVPDLPGLDTFQGQIVHPANWPSDLELEGKRVGLIGQGASGIQILEQLAKDNHDITLFIRTPCLAVPMQQKTDSMEESQEKKSGYDALFEKAKYGQDAGYPYLPATRMFEDETPEQHKQVFEERWSHGGLMATMGYNDITTNADANATMYRFWRDKARARMTDRAKMAIVAPTEPFQWIGGKRSALEQNYFEMIDRPNVKLVNLKKAPISRVTPSGIVVGGEGEGDGDDLHELDVLIFSTGYDSVTGGMYDMNILDRHGRSLREKWKDGIHTFAGMMIPDMPNAFLLYGRQAPTALANGPTFIELQVEWIGKVLDGMERRGEEMVEATQEAAREWADRTFSIWNSLRVRDQDSWWVGSNIPGKRREPLIWFGGTKLWWDLCNVGLVDWEPFTSRL</sequence>
<organism evidence="8 9">
    <name type="scientific">Cordyceps fumosorosea (strain ARSEF 2679)</name>
    <name type="common">Isaria fumosorosea</name>
    <dbReference type="NCBI Taxonomy" id="1081104"/>
    <lineage>
        <taxon>Eukaryota</taxon>
        <taxon>Fungi</taxon>
        <taxon>Dikarya</taxon>
        <taxon>Ascomycota</taxon>
        <taxon>Pezizomycotina</taxon>
        <taxon>Sordariomycetes</taxon>
        <taxon>Hypocreomycetidae</taxon>
        <taxon>Hypocreales</taxon>
        <taxon>Cordycipitaceae</taxon>
        <taxon>Cordyceps</taxon>
    </lineage>
</organism>
<dbReference type="Proteomes" id="UP000076744">
    <property type="component" value="Unassembled WGS sequence"/>
</dbReference>
<comment type="cofactor">
    <cofactor evidence="1">
        <name>FAD</name>
        <dbReference type="ChEBI" id="CHEBI:57692"/>
    </cofactor>
</comment>
<evidence type="ECO:0000256" key="4">
    <source>
        <dbReference type="ARBA" id="ARBA00022827"/>
    </source>
</evidence>